<protein>
    <submittedName>
        <fullName evidence="3">Metallophosphoesterase</fullName>
    </submittedName>
</protein>
<evidence type="ECO:0000256" key="1">
    <source>
        <dbReference type="SAM" id="MobiDB-lite"/>
    </source>
</evidence>
<gene>
    <name evidence="3" type="ORF">PV367_46525</name>
</gene>
<evidence type="ECO:0000313" key="3">
    <source>
        <dbReference type="EMBL" id="MDX3137085.1"/>
    </source>
</evidence>
<evidence type="ECO:0000256" key="2">
    <source>
        <dbReference type="SAM" id="Phobius"/>
    </source>
</evidence>
<dbReference type="Proteomes" id="UP001273589">
    <property type="component" value="Unassembled WGS sequence"/>
</dbReference>
<keyword evidence="2" id="KW-0812">Transmembrane</keyword>
<dbReference type="AlphaFoldDB" id="A0AAJ2US40"/>
<proteinExistence type="predicted"/>
<keyword evidence="2" id="KW-1133">Transmembrane helix</keyword>
<accession>A0AAJ2US40</accession>
<sequence>MTIVVFVLVALLVLGAFGALHWYAWRRLVRDTTRGPGLARRVGTVVFVAGPVLMFAGFAAERGGAPFWLQQTLTWPGFMWLALSLYLLLALVAGELVRPLVSRLVARRALEPARQPESLVREPEPQPVPAGAQPTEAAEPGQPTPPTATEPPAPPG</sequence>
<keyword evidence="2" id="KW-0472">Membrane</keyword>
<dbReference type="EMBL" id="JARAWN010000789">
    <property type="protein sequence ID" value="MDX3137085.1"/>
    <property type="molecule type" value="Genomic_DNA"/>
</dbReference>
<organism evidence="3 4">
    <name type="scientific">Streptomyces europaeiscabiei</name>
    <dbReference type="NCBI Taxonomy" id="146819"/>
    <lineage>
        <taxon>Bacteria</taxon>
        <taxon>Bacillati</taxon>
        <taxon>Actinomycetota</taxon>
        <taxon>Actinomycetes</taxon>
        <taxon>Kitasatosporales</taxon>
        <taxon>Streptomycetaceae</taxon>
        <taxon>Streptomyces</taxon>
    </lineage>
</organism>
<feature type="transmembrane region" description="Helical" evidence="2">
    <location>
        <begin position="78"/>
        <end position="97"/>
    </location>
</feature>
<reference evidence="3" key="1">
    <citation type="journal article" date="2023" name="Microb. Genom.">
        <title>Mesoterricola silvestris gen. nov., sp. nov., Mesoterricola sediminis sp. nov., Geothrix oryzae sp. nov., Geothrix edaphica sp. nov., Geothrix rubra sp. nov., and Geothrix limicola sp. nov., six novel members of Acidobacteriota isolated from soils.</title>
        <authorList>
            <person name="Weisberg A.J."/>
            <person name="Pearce E."/>
            <person name="Kramer C.G."/>
            <person name="Chang J.H."/>
            <person name="Clarke C.R."/>
        </authorList>
    </citation>
    <scope>NUCLEOTIDE SEQUENCE</scope>
    <source>
        <strain evidence="3">ND06-05F</strain>
    </source>
</reference>
<feature type="transmembrane region" description="Helical" evidence="2">
    <location>
        <begin position="6"/>
        <end position="25"/>
    </location>
</feature>
<comment type="caution">
    <text evidence="3">The sequence shown here is derived from an EMBL/GenBank/DDBJ whole genome shotgun (WGS) entry which is preliminary data.</text>
</comment>
<name>A0AAJ2US40_9ACTN</name>
<feature type="compositionally biased region" description="Pro residues" evidence="1">
    <location>
        <begin position="142"/>
        <end position="156"/>
    </location>
</feature>
<feature type="transmembrane region" description="Helical" evidence="2">
    <location>
        <begin position="37"/>
        <end position="58"/>
    </location>
</feature>
<evidence type="ECO:0000313" key="4">
    <source>
        <dbReference type="Proteomes" id="UP001273589"/>
    </source>
</evidence>
<feature type="region of interest" description="Disordered" evidence="1">
    <location>
        <begin position="113"/>
        <end position="156"/>
    </location>
</feature>
<feature type="non-terminal residue" evidence="3">
    <location>
        <position position="156"/>
    </location>
</feature>